<organism evidence="2 3">
    <name type="scientific">Rhodanobacter panaciterrae</name>
    <dbReference type="NCBI Taxonomy" id="490572"/>
    <lineage>
        <taxon>Bacteria</taxon>
        <taxon>Pseudomonadati</taxon>
        <taxon>Pseudomonadota</taxon>
        <taxon>Gammaproteobacteria</taxon>
        <taxon>Lysobacterales</taxon>
        <taxon>Rhodanobacteraceae</taxon>
        <taxon>Rhodanobacter</taxon>
    </lineage>
</organism>
<evidence type="ECO:0000313" key="3">
    <source>
        <dbReference type="Proteomes" id="UP000621898"/>
    </source>
</evidence>
<evidence type="ECO:0000256" key="1">
    <source>
        <dbReference type="SAM" id="Phobius"/>
    </source>
</evidence>
<feature type="transmembrane region" description="Helical" evidence="1">
    <location>
        <begin position="51"/>
        <end position="69"/>
    </location>
</feature>
<evidence type="ECO:0000313" key="2">
    <source>
        <dbReference type="EMBL" id="GGY34683.1"/>
    </source>
</evidence>
<protein>
    <recommendedName>
        <fullName evidence="4">DUF3185 domain-containing protein</fullName>
    </recommendedName>
</protein>
<dbReference type="Proteomes" id="UP000621898">
    <property type="component" value="Unassembled WGS sequence"/>
</dbReference>
<accession>A0ABQ3A7G7</accession>
<gene>
    <name evidence="2" type="ORF">GCM10008098_29870</name>
</gene>
<keyword evidence="1" id="KW-0472">Membrane</keyword>
<keyword evidence="1" id="KW-0812">Transmembrane</keyword>
<proteinExistence type="predicted"/>
<keyword evidence="3" id="KW-1185">Reference proteome</keyword>
<sequence length="72" mass="7369">MRAGLIIVGIILLVAGIWVVSGHASYQDTETLLQVGTAKITATHDKGVPQWIGIAGIVVGGLLAVGGFMKKG</sequence>
<name>A0ABQ3A7G7_9GAMM</name>
<keyword evidence="1" id="KW-1133">Transmembrane helix</keyword>
<comment type="caution">
    <text evidence="2">The sequence shown here is derived from an EMBL/GenBank/DDBJ whole genome shotgun (WGS) entry which is preliminary data.</text>
</comment>
<reference evidence="3" key="1">
    <citation type="journal article" date="2019" name="Int. J. Syst. Evol. Microbiol.">
        <title>The Global Catalogue of Microorganisms (GCM) 10K type strain sequencing project: providing services to taxonomists for standard genome sequencing and annotation.</title>
        <authorList>
            <consortium name="The Broad Institute Genomics Platform"/>
            <consortium name="The Broad Institute Genome Sequencing Center for Infectious Disease"/>
            <person name="Wu L."/>
            <person name="Ma J."/>
        </authorList>
    </citation>
    <scope>NUCLEOTIDE SEQUENCE [LARGE SCALE GENOMIC DNA]</scope>
    <source>
        <strain evidence="3">KCTC 22232</strain>
    </source>
</reference>
<dbReference type="RefSeq" id="WP_189442438.1">
    <property type="nucleotide sequence ID" value="NZ_BMXT01000005.1"/>
</dbReference>
<evidence type="ECO:0008006" key="4">
    <source>
        <dbReference type="Google" id="ProtNLM"/>
    </source>
</evidence>
<dbReference type="EMBL" id="BMXT01000005">
    <property type="protein sequence ID" value="GGY34683.1"/>
    <property type="molecule type" value="Genomic_DNA"/>
</dbReference>